<dbReference type="Pfam" id="PF14223">
    <property type="entry name" value="Retrotran_gag_2"/>
    <property type="match status" value="1"/>
</dbReference>
<reference evidence="2 3" key="1">
    <citation type="journal article" date="2012" name="Nat. Biotechnol.">
        <title>Draft genome sequence of pigeonpea (Cajanus cajan), an orphan legume crop of resource-poor farmers.</title>
        <authorList>
            <person name="Varshney R.K."/>
            <person name="Chen W."/>
            <person name="Li Y."/>
            <person name="Bharti A.K."/>
            <person name="Saxena R.K."/>
            <person name="Schlueter J.A."/>
            <person name="Donoghue M.T."/>
            <person name="Azam S."/>
            <person name="Fan G."/>
            <person name="Whaley A.M."/>
            <person name="Farmer A.D."/>
            <person name="Sheridan J."/>
            <person name="Iwata A."/>
            <person name="Tuteja R."/>
            <person name="Penmetsa R.V."/>
            <person name="Wu W."/>
            <person name="Upadhyaya H.D."/>
            <person name="Yang S.P."/>
            <person name="Shah T."/>
            <person name="Saxena K.B."/>
            <person name="Michael T."/>
            <person name="McCombie W.R."/>
            <person name="Yang B."/>
            <person name="Zhang G."/>
            <person name="Yang H."/>
            <person name="Wang J."/>
            <person name="Spillane C."/>
            <person name="Cook D.R."/>
            <person name="May G.D."/>
            <person name="Xu X."/>
            <person name="Jackson S.A."/>
        </authorList>
    </citation>
    <scope>NUCLEOTIDE SEQUENCE [LARGE SCALE GENOMIC DNA]</scope>
    <source>
        <strain evidence="3">cv. Asha</strain>
    </source>
</reference>
<sequence length="160" mass="17769">MSLKERLASISKGTSGVADYLRSIRVIADELALIGHPIDDLDLVITALNGLGPTFREFTASIRARDSPLLFDELFDKLINFEIFLQREERHQQSLPATAHYTHCYNASSFRGKRSQNYRNSSSVRNSTTLPSAASSNFSSNSSQRGSSSSRSVPKCQYCD</sequence>
<dbReference type="EMBL" id="CM003605">
    <property type="protein sequence ID" value="KYP71077.1"/>
    <property type="molecule type" value="Genomic_DNA"/>
</dbReference>
<name>A0A151TVJ8_CAJCA</name>
<feature type="region of interest" description="Disordered" evidence="1">
    <location>
        <begin position="113"/>
        <end position="160"/>
    </location>
</feature>
<evidence type="ECO:0000256" key="1">
    <source>
        <dbReference type="SAM" id="MobiDB-lite"/>
    </source>
</evidence>
<protein>
    <recommendedName>
        <fullName evidence="4">Retrovirus-related Pol polyprotein from transposon TNT 1-94</fullName>
    </recommendedName>
</protein>
<dbReference type="OMA" id="THCYNAS"/>
<feature type="compositionally biased region" description="Low complexity" evidence="1">
    <location>
        <begin position="132"/>
        <end position="152"/>
    </location>
</feature>
<evidence type="ECO:0000313" key="2">
    <source>
        <dbReference type="EMBL" id="KYP71077.1"/>
    </source>
</evidence>
<dbReference type="PANTHER" id="PTHR47481:SF9">
    <property type="entry name" value="RETROTRANSPOSON GAG DOMAIN-CONTAINING PROTEIN"/>
    <property type="match status" value="1"/>
</dbReference>
<dbReference type="PANTHER" id="PTHR47481">
    <property type="match status" value="1"/>
</dbReference>
<keyword evidence="3" id="KW-1185">Reference proteome</keyword>
<dbReference type="Gramene" id="C.cajan_10036.t">
    <property type="protein sequence ID" value="C.cajan_10036.t.cds1"/>
    <property type="gene ID" value="C.cajan_10036"/>
</dbReference>
<dbReference type="Proteomes" id="UP000075243">
    <property type="component" value="Chromosome 3"/>
</dbReference>
<organism evidence="2 3">
    <name type="scientific">Cajanus cajan</name>
    <name type="common">Pigeon pea</name>
    <name type="synonym">Cajanus indicus</name>
    <dbReference type="NCBI Taxonomy" id="3821"/>
    <lineage>
        <taxon>Eukaryota</taxon>
        <taxon>Viridiplantae</taxon>
        <taxon>Streptophyta</taxon>
        <taxon>Embryophyta</taxon>
        <taxon>Tracheophyta</taxon>
        <taxon>Spermatophyta</taxon>
        <taxon>Magnoliopsida</taxon>
        <taxon>eudicotyledons</taxon>
        <taxon>Gunneridae</taxon>
        <taxon>Pentapetalae</taxon>
        <taxon>rosids</taxon>
        <taxon>fabids</taxon>
        <taxon>Fabales</taxon>
        <taxon>Fabaceae</taxon>
        <taxon>Papilionoideae</taxon>
        <taxon>50 kb inversion clade</taxon>
        <taxon>NPAAA clade</taxon>
        <taxon>indigoferoid/millettioid clade</taxon>
        <taxon>Phaseoleae</taxon>
        <taxon>Cajanus</taxon>
    </lineage>
</organism>
<gene>
    <name evidence="2" type="ORF">KK1_010320</name>
</gene>
<accession>A0A151TVJ8</accession>
<evidence type="ECO:0008006" key="4">
    <source>
        <dbReference type="Google" id="ProtNLM"/>
    </source>
</evidence>
<feature type="compositionally biased region" description="Polar residues" evidence="1">
    <location>
        <begin position="117"/>
        <end position="131"/>
    </location>
</feature>
<dbReference type="AlphaFoldDB" id="A0A151TVJ8"/>
<evidence type="ECO:0000313" key="3">
    <source>
        <dbReference type="Proteomes" id="UP000075243"/>
    </source>
</evidence>
<proteinExistence type="predicted"/>